<dbReference type="AlphaFoldDB" id="A0A2A3ZD29"/>
<sequence>MRFNQNRDGPRFCRTHEEHYQLEDLDELNASLDYIAEHTAVVGDTGCWQYRGTQPNGYVPSPEDSRTRTKVLSNGSNWLTHRFVYVHFFGGHHGSKELHHLCRVPACINPCHLTPVSGRYNRWIESEDPEAVTRRALDRKRVKFEPERPTDPIKADELEKFAALIKLRNQQ</sequence>
<evidence type="ECO:0008006" key="3">
    <source>
        <dbReference type="Google" id="ProtNLM"/>
    </source>
</evidence>
<dbReference type="EMBL" id="NRGO01000015">
    <property type="protein sequence ID" value="PCC49413.1"/>
    <property type="molecule type" value="Genomic_DNA"/>
</dbReference>
<dbReference type="InterPro" id="IPR044925">
    <property type="entry name" value="His-Me_finger_sf"/>
</dbReference>
<proteinExistence type="predicted"/>
<evidence type="ECO:0000313" key="2">
    <source>
        <dbReference type="Proteomes" id="UP000217720"/>
    </source>
</evidence>
<accession>A0A2A3ZD29</accession>
<reference evidence="1 2" key="1">
    <citation type="journal article" date="2017" name="Elife">
        <title>Extensive horizontal gene transfer in cheese-associated bacteria.</title>
        <authorList>
            <person name="Bonham K.S."/>
            <person name="Wolfe B.E."/>
            <person name="Dutton R.J."/>
        </authorList>
    </citation>
    <scope>NUCLEOTIDE SEQUENCE [LARGE SCALE GENOMIC DNA]</scope>
    <source>
        <strain evidence="1 2">900_6</strain>
    </source>
</reference>
<organism evidence="1 2">
    <name type="scientific">Brevibacterium aurantiacum</name>
    <dbReference type="NCBI Taxonomy" id="273384"/>
    <lineage>
        <taxon>Bacteria</taxon>
        <taxon>Bacillati</taxon>
        <taxon>Actinomycetota</taxon>
        <taxon>Actinomycetes</taxon>
        <taxon>Micrococcales</taxon>
        <taxon>Brevibacteriaceae</taxon>
        <taxon>Brevibacterium</taxon>
    </lineage>
</organism>
<evidence type="ECO:0000313" key="1">
    <source>
        <dbReference type="EMBL" id="PCC49413.1"/>
    </source>
</evidence>
<dbReference type="SUPFAM" id="SSF54060">
    <property type="entry name" value="His-Me finger endonucleases"/>
    <property type="match status" value="1"/>
</dbReference>
<dbReference type="Proteomes" id="UP000217720">
    <property type="component" value="Unassembled WGS sequence"/>
</dbReference>
<protein>
    <recommendedName>
        <fullName evidence="3">HNH nuclease domain-containing protein</fullName>
    </recommendedName>
</protein>
<name>A0A2A3ZD29_BREAU</name>
<comment type="caution">
    <text evidence="1">The sequence shown here is derived from an EMBL/GenBank/DDBJ whole genome shotgun (WGS) entry which is preliminary data.</text>
</comment>
<gene>
    <name evidence="1" type="ORF">CIK62_13515</name>
</gene>